<keyword evidence="2" id="KW-1185">Reference proteome</keyword>
<proteinExistence type="predicted"/>
<name>A0AAV4WA98_CAEEX</name>
<organism evidence="1 2">
    <name type="scientific">Caerostris extrusa</name>
    <name type="common">Bark spider</name>
    <name type="synonym">Caerostris bankana</name>
    <dbReference type="NCBI Taxonomy" id="172846"/>
    <lineage>
        <taxon>Eukaryota</taxon>
        <taxon>Metazoa</taxon>
        <taxon>Ecdysozoa</taxon>
        <taxon>Arthropoda</taxon>
        <taxon>Chelicerata</taxon>
        <taxon>Arachnida</taxon>
        <taxon>Araneae</taxon>
        <taxon>Araneomorphae</taxon>
        <taxon>Entelegynae</taxon>
        <taxon>Araneoidea</taxon>
        <taxon>Araneidae</taxon>
        <taxon>Caerostris</taxon>
    </lineage>
</organism>
<accession>A0AAV4WA98</accession>
<feature type="non-terminal residue" evidence="1">
    <location>
        <position position="1"/>
    </location>
</feature>
<gene>
    <name evidence="1" type="ORF">CEXT_733891</name>
</gene>
<dbReference type="Proteomes" id="UP001054945">
    <property type="component" value="Unassembled WGS sequence"/>
</dbReference>
<evidence type="ECO:0000313" key="1">
    <source>
        <dbReference type="EMBL" id="GIY79642.1"/>
    </source>
</evidence>
<reference evidence="1 2" key="1">
    <citation type="submission" date="2021-06" db="EMBL/GenBank/DDBJ databases">
        <title>Caerostris extrusa draft genome.</title>
        <authorList>
            <person name="Kono N."/>
            <person name="Arakawa K."/>
        </authorList>
    </citation>
    <scope>NUCLEOTIDE SEQUENCE [LARGE SCALE GENOMIC DNA]</scope>
</reference>
<evidence type="ECO:0000313" key="2">
    <source>
        <dbReference type="Proteomes" id="UP001054945"/>
    </source>
</evidence>
<protein>
    <submittedName>
        <fullName evidence="1">Uncharacterized protein</fullName>
    </submittedName>
</protein>
<dbReference type="AlphaFoldDB" id="A0AAV4WA98"/>
<dbReference type="EMBL" id="BPLR01015915">
    <property type="protein sequence ID" value="GIY79642.1"/>
    <property type="molecule type" value="Genomic_DNA"/>
</dbReference>
<sequence>YMFKKTYLQKLFHRIKKQPFYSYGHGTEEKRHFLIFFHGSILGWLTQDPKLQVEENREDAAQEYK</sequence>
<comment type="caution">
    <text evidence="1">The sequence shown here is derived from an EMBL/GenBank/DDBJ whole genome shotgun (WGS) entry which is preliminary data.</text>
</comment>